<feature type="domain" description="Cadherin" evidence="13">
    <location>
        <begin position="668"/>
        <end position="775"/>
    </location>
</feature>
<evidence type="ECO:0000256" key="3">
    <source>
        <dbReference type="ARBA" id="ARBA00022729"/>
    </source>
</evidence>
<proteinExistence type="predicted"/>
<dbReference type="FunFam" id="2.60.40.60:FF:000306">
    <property type="entry name" value="Cadherin 23"/>
    <property type="match status" value="1"/>
</dbReference>
<feature type="compositionally biased region" description="Polar residues" evidence="11">
    <location>
        <begin position="1170"/>
        <end position="1179"/>
    </location>
</feature>
<dbReference type="PROSITE" id="PS50268">
    <property type="entry name" value="CADHERIN_2"/>
    <property type="match status" value="9"/>
</dbReference>
<dbReference type="GO" id="GO:0005509">
    <property type="term" value="F:calcium ion binding"/>
    <property type="evidence" value="ECO:0007669"/>
    <property type="project" value="UniProtKB-UniRule"/>
</dbReference>
<dbReference type="FunFam" id="2.60.40.60:FF:000118">
    <property type="entry name" value="protocadherin Fat 4"/>
    <property type="match status" value="1"/>
</dbReference>
<evidence type="ECO:0000256" key="7">
    <source>
        <dbReference type="ARBA" id="ARBA00022989"/>
    </source>
</evidence>
<keyword evidence="8 12" id="KW-0472">Membrane</keyword>
<keyword evidence="15" id="KW-1185">Reference proteome</keyword>
<evidence type="ECO:0000256" key="9">
    <source>
        <dbReference type="ARBA" id="ARBA00023180"/>
    </source>
</evidence>
<keyword evidence="4" id="KW-0677">Repeat</keyword>
<name>A0A1V9XIM7_9ACAR</name>
<dbReference type="GO" id="GO:0008104">
    <property type="term" value="P:intracellular protein localization"/>
    <property type="evidence" value="ECO:0007669"/>
    <property type="project" value="UniProtKB-ARBA"/>
</dbReference>
<feature type="domain" description="Cadherin" evidence="13">
    <location>
        <begin position="443"/>
        <end position="553"/>
    </location>
</feature>
<dbReference type="InterPro" id="IPR002126">
    <property type="entry name" value="Cadherin-like_dom"/>
</dbReference>
<evidence type="ECO:0000259" key="13">
    <source>
        <dbReference type="PROSITE" id="PS50268"/>
    </source>
</evidence>
<keyword evidence="2 12" id="KW-0812">Transmembrane</keyword>
<comment type="subcellular location">
    <subcellularLocation>
        <location evidence="1">Membrane</location>
        <topology evidence="1">Single-pass type I membrane protein</topology>
    </subcellularLocation>
</comment>
<sequence length="1332" mass="148839">RIFVPGFSNPLVVRANDADQVNTSNAEIRYQLLDYVTNFTINQSTGEIKPIIPVDFEAIPQARGDIRVLVLTVRALDAGQPPLASNTTVKIFVQDGNDNAPVFLQNFYSQSIPEDIREGSSVLRVEAIDADDSPAFSKIAYRIKAGAQDKFVIDAMSGIISVAPGAYLDPDRTYPKSKLYTLTIVALDGGLGEQQMWAACQVNISIVDVNNKPPTMRPPGIVHIMEDTQPGEEVGQLVATDPDDNPDLSYSLCGGDDALSSEVKNEESTVVPFNTSDTFRIDLKSGKIYLRQRLDREKVETIKMCVQVVDEAKVSGEQLSQTLLNIKVGDVNDNAPVFRKPFYREAVTENSKIGSPVVTVRAIDIDKNRSISYSLEGPSDLLKLISIDIKTGEVLVSDKIDRETTAWINVTLKATDSGVPPLTGMTSLSIQVLDENDNNPAFVEGPTEFHVSEDSALGTVVARLRATDADAGEHGRITYALDPSGTHGKFKIDKDTGIITVAALLDREDIPQFTLIVQAWDNYEAGVGTDQSRRSFKQITIHLSDVNDERPVFVRQAVGECAEVSEFLKTGETVLMVSASDKDEPGSLNSRLVFSMDIDQPDNVVFDVESLAENQARILTKSSVRGKVGNYSLTLRARDQGFPILHAIGRFNICVQDVNDHAPLFIKPPQNYTIRIPENATIGTVVVEVLADDEDHGSNAQVRYRLKNLQNNHWKSFAIDELTGVMTLRAPLDRETQKVYELRVEASDQGTPTALTNDLDLTIYVTDVNDYAPEFTQDVFQLTFTENMSPGQEMYKLLATVDRDDEFGQNKPIPCYYIVGGNEDNRFSLDIFTHQLVATEVLDREEQAHYSLLVQASDDCFHQPRPVAMFDAKDNSLLQVDIKVLDVNDNPPRFTSRVFTGGVTTEANFGTTFMRVQAVDVDQGENCRVFYFLEGEVCRTLSEGLDPIQGSPFVLDRRTGEISLNFYPQRGMKGYFDFKVIANDSEGLFDTATVYIYLLREDQRVRFVLRLTPDEFKEKETEFRMVMANITGAIVNIDEIKVHENDDGTVDRTKSDIYLHFVNRDDNTIMEAMTAISLIDQNSFFLDKLFKDFNVLHSEPAEVSIMRIEEDDPFKTWLMGAVIFLTVMLVLVISLCVAQKKRYQRQLKAATVAAFGTSNSGPVHKRHDFPNTNQHSVEGSNPIWMHSYDNEWFHKDDEDLQRAPHSDSNSLDENAVVDQDQDHTDQASGSGSDRYSTSNLVNDRYVINPQSRSQAHSLQKTQEQSHGKARAPPVPEHRQSNHRLRSSHQAQHQSQQRNNFNTVLDVGVDYSHIFTAKMGTPNRLDKLEVSEL</sequence>
<keyword evidence="9" id="KW-0325">Glycoprotein</keyword>
<feature type="domain" description="Cadherin" evidence="13">
    <location>
        <begin position="339"/>
        <end position="442"/>
    </location>
</feature>
<keyword evidence="7 12" id="KW-1133">Transmembrane helix</keyword>
<dbReference type="InterPro" id="IPR020894">
    <property type="entry name" value="Cadherin_CS"/>
</dbReference>
<evidence type="ECO:0000313" key="15">
    <source>
        <dbReference type="Proteomes" id="UP000192247"/>
    </source>
</evidence>
<dbReference type="FunFam" id="2.60.40.60:FF:000033">
    <property type="entry name" value="FAT atypical cadherin 1"/>
    <property type="match status" value="1"/>
</dbReference>
<dbReference type="CDD" id="cd11304">
    <property type="entry name" value="Cadherin_repeat"/>
    <property type="match status" value="8"/>
</dbReference>
<dbReference type="FunFam" id="2.60.40.60:FF:000124">
    <property type="entry name" value="Cadherin-related family member 1"/>
    <property type="match status" value="1"/>
</dbReference>
<keyword evidence="5 10" id="KW-0106">Calcium</keyword>
<feature type="domain" description="Cadherin" evidence="13">
    <location>
        <begin position="104"/>
        <end position="216"/>
    </location>
</feature>
<evidence type="ECO:0000256" key="12">
    <source>
        <dbReference type="SAM" id="Phobius"/>
    </source>
</evidence>
<evidence type="ECO:0000256" key="6">
    <source>
        <dbReference type="ARBA" id="ARBA00022889"/>
    </source>
</evidence>
<feature type="domain" description="Cadherin" evidence="13">
    <location>
        <begin position="895"/>
        <end position="1016"/>
    </location>
</feature>
<comment type="caution">
    <text evidence="14">The sequence shown here is derived from an EMBL/GenBank/DDBJ whole genome shotgun (WGS) entry which is preliminary data.</text>
</comment>
<feature type="domain" description="Cadherin" evidence="13">
    <location>
        <begin position="216"/>
        <end position="338"/>
    </location>
</feature>
<dbReference type="InterPro" id="IPR015919">
    <property type="entry name" value="Cadherin-like_sf"/>
</dbReference>
<feature type="compositionally biased region" description="Low complexity" evidence="11">
    <location>
        <begin position="1287"/>
        <end position="1297"/>
    </location>
</feature>
<dbReference type="PANTHER" id="PTHR24026">
    <property type="entry name" value="FAT ATYPICAL CADHERIN-RELATED"/>
    <property type="match status" value="1"/>
</dbReference>
<feature type="non-terminal residue" evidence="14">
    <location>
        <position position="1"/>
    </location>
</feature>
<feature type="domain" description="Cadherin" evidence="13">
    <location>
        <begin position="13"/>
        <end position="103"/>
    </location>
</feature>
<evidence type="ECO:0000256" key="10">
    <source>
        <dbReference type="PROSITE-ProRule" id="PRU00043"/>
    </source>
</evidence>
<evidence type="ECO:0000256" key="2">
    <source>
        <dbReference type="ARBA" id="ARBA00022692"/>
    </source>
</evidence>
<dbReference type="Proteomes" id="UP000192247">
    <property type="component" value="Unassembled WGS sequence"/>
</dbReference>
<protein>
    <submittedName>
        <fullName evidence="14">Cadherin-23-like</fullName>
    </submittedName>
</protein>
<feature type="region of interest" description="Disordered" evidence="11">
    <location>
        <begin position="1251"/>
        <end position="1298"/>
    </location>
</feature>
<feature type="domain" description="Cadherin" evidence="13">
    <location>
        <begin position="776"/>
        <end position="894"/>
    </location>
</feature>
<dbReference type="InParanoid" id="A0A1V9XIM7"/>
<reference evidence="14 15" key="1">
    <citation type="journal article" date="2017" name="Gigascience">
        <title>Draft genome of the honey bee ectoparasitic mite, Tropilaelaps mercedesae, is shaped by the parasitic life history.</title>
        <authorList>
            <person name="Dong X."/>
            <person name="Armstrong S.D."/>
            <person name="Xia D."/>
            <person name="Makepeace B.L."/>
            <person name="Darby A.C."/>
            <person name="Kadowaki T."/>
        </authorList>
    </citation>
    <scope>NUCLEOTIDE SEQUENCE [LARGE SCALE GENOMIC DNA]</scope>
    <source>
        <strain evidence="14">Wuxi-XJTLU</strain>
    </source>
</reference>
<dbReference type="FunCoup" id="A0A1V9XIM7">
    <property type="interactions" value="9"/>
</dbReference>
<feature type="domain" description="Cadherin" evidence="13">
    <location>
        <begin position="562"/>
        <end position="665"/>
    </location>
</feature>
<feature type="region of interest" description="Disordered" evidence="11">
    <location>
        <begin position="1160"/>
        <end position="1181"/>
    </location>
</feature>
<dbReference type="FunFam" id="2.60.40.60:FF:000092">
    <property type="entry name" value="Protocadherin 8"/>
    <property type="match status" value="1"/>
</dbReference>
<feature type="region of interest" description="Disordered" evidence="11">
    <location>
        <begin position="1199"/>
        <end position="1238"/>
    </location>
</feature>
<feature type="compositionally biased region" description="Polar residues" evidence="11">
    <location>
        <begin position="1226"/>
        <end position="1238"/>
    </location>
</feature>
<dbReference type="Gene3D" id="2.60.40.60">
    <property type="entry name" value="Cadherins"/>
    <property type="match status" value="9"/>
</dbReference>
<dbReference type="SMART" id="SM00112">
    <property type="entry name" value="CA"/>
    <property type="match status" value="9"/>
</dbReference>
<dbReference type="OrthoDB" id="6510378at2759"/>
<evidence type="ECO:0000256" key="11">
    <source>
        <dbReference type="SAM" id="MobiDB-lite"/>
    </source>
</evidence>
<dbReference type="SUPFAM" id="SSF49313">
    <property type="entry name" value="Cadherin-like"/>
    <property type="match status" value="9"/>
</dbReference>
<organism evidence="14 15">
    <name type="scientific">Tropilaelaps mercedesae</name>
    <dbReference type="NCBI Taxonomy" id="418985"/>
    <lineage>
        <taxon>Eukaryota</taxon>
        <taxon>Metazoa</taxon>
        <taxon>Ecdysozoa</taxon>
        <taxon>Arthropoda</taxon>
        <taxon>Chelicerata</taxon>
        <taxon>Arachnida</taxon>
        <taxon>Acari</taxon>
        <taxon>Parasitiformes</taxon>
        <taxon>Mesostigmata</taxon>
        <taxon>Gamasina</taxon>
        <taxon>Dermanyssoidea</taxon>
        <taxon>Laelapidae</taxon>
        <taxon>Tropilaelaps</taxon>
    </lineage>
</organism>
<dbReference type="PRINTS" id="PR00205">
    <property type="entry name" value="CADHERIN"/>
</dbReference>
<evidence type="ECO:0000256" key="5">
    <source>
        <dbReference type="ARBA" id="ARBA00022837"/>
    </source>
</evidence>
<keyword evidence="6" id="KW-0130">Cell adhesion</keyword>
<dbReference type="GO" id="GO:0007156">
    <property type="term" value="P:homophilic cell adhesion via plasma membrane adhesion molecules"/>
    <property type="evidence" value="ECO:0007669"/>
    <property type="project" value="InterPro"/>
</dbReference>
<evidence type="ECO:0000256" key="1">
    <source>
        <dbReference type="ARBA" id="ARBA00004479"/>
    </source>
</evidence>
<dbReference type="Pfam" id="PF00028">
    <property type="entry name" value="Cadherin"/>
    <property type="match status" value="7"/>
</dbReference>
<evidence type="ECO:0000313" key="14">
    <source>
        <dbReference type="EMBL" id="OQR73271.1"/>
    </source>
</evidence>
<feature type="compositionally biased region" description="Polar residues" evidence="11">
    <location>
        <begin position="1251"/>
        <end position="1264"/>
    </location>
</feature>
<accession>A0A1V9XIM7</accession>
<dbReference type="STRING" id="418985.A0A1V9XIM7"/>
<feature type="transmembrane region" description="Helical" evidence="12">
    <location>
        <begin position="1117"/>
        <end position="1138"/>
    </location>
</feature>
<gene>
    <name evidence="14" type="ORF">BIW11_09835</name>
</gene>
<dbReference type="GO" id="GO:0005886">
    <property type="term" value="C:plasma membrane"/>
    <property type="evidence" value="ECO:0007669"/>
    <property type="project" value="InterPro"/>
</dbReference>
<evidence type="ECO:0000256" key="8">
    <source>
        <dbReference type="ARBA" id="ARBA00023136"/>
    </source>
</evidence>
<keyword evidence="3" id="KW-0732">Signal</keyword>
<evidence type="ECO:0000256" key="4">
    <source>
        <dbReference type="ARBA" id="ARBA00022737"/>
    </source>
</evidence>
<dbReference type="PROSITE" id="PS00232">
    <property type="entry name" value="CADHERIN_1"/>
    <property type="match status" value="4"/>
</dbReference>
<dbReference type="PANTHER" id="PTHR24026:SF136">
    <property type="entry name" value="PROTOCADHERIN-23"/>
    <property type="match status" value="1"/>
</dbReference>
<dbReference type="EMBL" id="MNPL01010214">
    <property type="protein sequence ID" value="OQR73271.1"/>
    <property type="molecule type" value="Genomic_DNA"/>
</dbReference>